<keyword evidence="2" id="KW-1185">Reference proteome</keyword>
<gene>
    <name evidence="1" type="ORF">FHX76_000853</name>
</gene>
<dbReference type="AlphaFoldDB" id="A0A7X5R045"/>
<organism evidence="1 2">
    <name type="scientific">Lysinibacter cavernae</name>
    <dbReference type="NCBI Taxonomy" id="1640652"/>
    <lineage>
        <taxon>Bacteria</taxon>
        <taxon>Bacillati</taxon>
        <taxon>Actinomycetota</taxon>
        <taxon>Actinomycetes</taxon>
        <taxon>Micrococcales</taxon>
        <taxon>Microbacteriaceae</taxon>
        <taxon>Lysinibacter</taxon>
    </lineage>
</organism>
<accession>A0A7X5R045</accession>
<reference evidence="1 2" key="1">
    <citation type="submission" date="2020-02" db="EMBL/GenBank/DDBJ databases">
        <title>Sequencing the genomes of 1000 actinobacteria strains.</title>
        <authorList>
            <person name="Klenk H.-P."/>
        </authorList>
    </citation>
    <scope>NUCLEOTIDE SEQUENCE [LARGE SCALE GENOMIC DNA]</scope>
    <source>
        <strain evidence="1 2">DSM 27960</strain>
    </source>
</reference>
<dbReference type="EMBL" id="JAAMOX010000001">
    <property type="protein sequence ID" value="NIH52985.1"/>
    <property type="molecule type" value="Genomic_DNA"/>
</dbReference>
<evidence type="ECO:0008006" key="3">
    <source>
        <dbReference type="Google" id="ProtNLM"/>
    </source>
</evidence>
<proteinExistence type="predicted"/>
<comment type="caution">
    <text evidence="1">The sequence shown here is derived from an EMBL/GenBank/DDBJ whole genome shotgun (WGS) entry which is preliminary data.</text>
</comment>
<protein>
    <recommendedName>
        <fullName evidence="3">DUF3806 domain-containing protein</fullName>
    </recommendedName>
</protein>
<dbReference type="RefSeq" id="WP_208402433.1">
    <property type="nucleotide sequence ID" value="NZ_JAAMOX010000001.1"/>
</dbReference>
<evidence type="ECO:0000313" key="2">
    <source>
        <dbReference type="Proteomes" id="UP000541033"/>
    </source>
</evidence>
<name>A0A7X5R045_9MICO</name>
<evidence type="ECO:0000313" key="1">
    <source>
        <dbReference type="EMBL" id="NIH52985.1"/>
    </source>
</evidence>
<sequence length="155" mass="16838">MTSAYSGRPLRLPVPPTALNMTALAMEASRSVEANTGKPLSFAIGSVAEVDGYLGEIREEVGGSDELAELVLKFGAYLGEMIVRHKGGTWADAPAEFDGWPVVQLPSGYWADPIGKAFKRVDNGSEDSIISFVDVLADLGQTKPQRRFHLFKRRV</sequence>
<dbReference type="Proteomes" id="UP000541033">
    <property type="component" value="Unassembled WGS sequence"/>
</dbReference>